<evidence type="ECO:0000313" key="2">
    <source>
        <dbReference type="EMBL" id="AKG74595.1"/>
    </source>
</evidence>
<dbReference type="RefSeq" id="WP_046790777.1">
    <property type="nucleotide sequence ID" value="NZ_CP011366.1"/>
</dbReference>
<evidence type="ECO:0000256" key="1">
    <source>
        <dbReference type="SAM" id="MobiDB-lite"/>
    </source>
</evidence>
<dbReference type="Pfam" id="PF09954">
    <property type="entry name" value="DUF2188"/>
    <property type="match status" value="1"/>
</dbReference>
<keyword evidence="4" id="KW-1185">Reference proteome</keyword>
<dbReference type="KEGG" id="shv:AAT16_10570"/>
<dbReference type="Proteomes" id="UP000034029">
    <property type="component" value="Chromosome"/>
</dbReference>
<accession>A0A0F7D4P5</accession>
<organism evidence="3 5">
    <name type="scientific">Salinicoccus halodurans</name>
    <dbReference type="NCBI Taxonomy" id="407035"/>
    <lineage>
        <taxon>Bacteria</taxon>
        <taxon>Bacillati</taxon>
        <taxon>Bacillota</taxon>
        <taxon>Bacilli</taxon>
        <taxon>Bacillales</taxon>
        <taxon>Staphylococcaceae</taxon>
        <taxon>Salinicoccus</taxon>
    </lineage>
</organism>
<dbReference type="EMBL" id="FOTB01000005">
    <property type="protein sequence ID" value="SFK89420.1"/>
    <property type="molecule type" value="Genomic_DNA"/>
</dbReference>
<sequence>MADDRGNYFEEREGTGDARFHVVPGDKEQWAVKEEGKDDPVFTSVSKDEAVNEAKKQAEEANTKAIIHDEDGEIEDQIEYDQ</sequence>
<feature type="compositionally biased region" description="Acidic residues" evidence="1">
    <location>
        <begin position="70"/>
        <end position="82"/>
    </location>
</feature>
<feature type="region of interest" description="Disordered" evidence="1">
    <location>
        <begin position="48"/>
        <end position="82"/>
    </location>
</feature>
<dbReference type="Proteomes" id="UP000183090">
    <property type="component" value="Unassembled WGS sequence"/>
</dbReference>
<protein>
    <recommendedName>
        <fullName evidence="6">DUF2188 domain-containing protein</fullName>
    </recommendedName>
</protein>
<evidence type="ECO:0008006" key="6">
    <source>
        <dbReference type="Google" id="ProtNLM"/>
    </source>
</evidence>
<evidence type="ECO:0000313" key="5">
    <source>
        <dbReference type="Proteomes" id="UP000183090"/>
    </source>
</evidence>
<proteinExistence type="predicted"/>
<reference evidence="3 5" key="3">
    <citation type="submission" date="2016-10" db="EMBL/GenBank/DDBJ databases">
        <authorList>
            <person name="Varghese N."/>
            <person name="Submissions S."/>
        </authorList>
    </citation>
    <scope>NUCLEOTIDE SEQUENCE [LARGE SCALE GENOMIC DNA]</scope>
    <source>
        <strain evidence="3 5">CGMCC 1.6501</strain>
    </source>
</reference>
<feature type="compositionally biased region" description="Basic and acidic residues" evidence="1">
    <location>
        <begin position="48"/>
        <end position="69"/>
    </location>
</feature>
<reference evidence="2 4" key="1">
    <citation type="journal article" date="2015" name="Int. J. Syst. Evol. Microbiol.">
        <title>Complete genome sequence of Salinicoccus halodurans H3B36, isolated from the Qaidam Basin in China.</title>
        <authorList>
            <person name="Jiang K."/>
            <person name="Xue Y."/>
            <person name="Ma Y."/>
        </authorList>
    </citation>
    <scope>NUCLEOTIDE SEQUENCE [LARGE SCALE GENOMIC DNA]</scope>
    <source>
        <strain evidence="2 4">H3B36</strain>
    </source>
</reference>
<dbReference type="OrthoDB" id="2168035at2"/>
<evidence type="ECO:0000313" key="4">
    <source>
        <dbReference type="Proteomes" id="UP000034029"/>
    </source>
</evidence>
<name>A0A0F7D4P5_9STAP</name>
<gene>
    <name evidence="2" type="ORF">AAT16_10570</name>
    <name evidence="3" type="ORF">SAMN05216235_2342</name>
</gene>
<dbReference type="EMBL" id="CP011366">
    <property type="protein sequence ID" value="AKG74595.1"/>
    <property type="molecule type" value="Genomic_DNA"/>
</dbReference>
<dbReference type="AlphaFoldDB" id="A0A0F7D4P5"/>
<reference evidence="4" key="2">
    <citation type="submission" date="2015-04" db="EMBL/GenBank/DDBJ databases">
        <title>Complete genome sequence of Salinicoccus halodurans strain H3B36, isolated from the Qaidam basin of China.</title>
        <authorList>
            <person name="Ma Y."/>
            <person name="Jiang K."/>
            <person name="Xue Y."/>
        </authorList>
    </citation>
    <scope>NUCLEOTIDE SEQUENCE [LARGE SCALE GENOMIC DNA]</scope>
    <source>
        <strain evidence="4">H3B36</strain>
    </source>
</reference>
<dbReference type="InterPro" id="IPR018691">
    <property type="entry name" value="DUF2188"/>
</dbReference>
<evidence type="ECO:0000313" key="3">
    <source>
        <dbReference type="EMBL" id="SFK89420.1"/>
    </source>
</evidence>